<evidence type="ECO:0000313" key="2">
    <source>
        <dbReference type="Proteomes" id="UP000092932"/>
    </source>
</evidence>
<keyword evidence="2" id="KW-1185">Reference proteome</keyword>
<sequence>MAGGRGAPAELSPSTTRLCRGGTCHLVARDYQPLNMDEVQIKAEVLNLIRSQSTRRRRPVVATEFQILKGQTRADLAILDDEFIGVEIKSKKDTLKRLVKQTNDYRNCFDRTVLVLDESHLLAYLGIKLPFCDVWTFDENKNLRQFSEGRHERVPDENLYRMLTLKEREMAFRDARFSGWSQREIFLHFFKLKFGPTSDQFWKSVGRRKILRHDIQLLSRFREIRLKAEKNVAARDEEWAAWLQAQNIEP</sequence>
<dbReference type="RefSeq" id="WP_157096707.1">
    <property type="nucleotide sequence ID" value="NZ_CP016591.1"/>
</dbReference>
<protein>
    <submittedName>
        <fullName evidence="1">Uncharacterized protein</fullName>
    </submittedName>
</protein>
<gene>
    <name evidence="1" type="ORF">A6F68_02012</name>
</gene>
<dbReference type="EMBL" id="CP016591">
    <property type="protein sequence ID" value="ANY20520.1"/>
    <property type="molecule type" value="Genomic_DNA"/>
</dbReference>
<dbReference type="AlphaFoldDB" id="A0A1B2AEC8"/>
<dbReference type="NCBIfam" id="NF033832">
    <property type="entry name" value="sce7726_fam"/>
    <property type="match status" value="1"/>
</dbReference>
<reference evidence="1 2" key="1">
    <citation type="submission" date="2016-07" db="EMBL/GenBank/DDBJ databases">
        <title>Complete genome sequence of Altererythrobacter dongtanensis KCTC 22672, a type strain with esterase isolated from tidal flat.</title>
        <authorList>
            <person name="Cheng H."/>
            <person name="Wu Y.-H."/>
            <person name="Zhou P."/>
            <person name="Huo Y.-Y."/>
            <person name="Wang C.-S."/>
            <person name="Xu X.-W."/>
        </authorList>
    </citation>
    <scope>NUCLEOTIDE SEQUENCE [LARGE SCALE GENOMIC DNA]</scope>
    <source>
        <strain evidence="1 2">KCTC 22672</strain>
    </source>
</reference>
<dbReference type="InterPro" id="IPR047729">
    <property type="entry name" value="Sce7726-like"/>
</dbReference>
<accession>A0A1B2AEC8</accession>
<dbReference type="Proteomes" id="UP000092932">
    <property type="component" value="Chromosome"/>
</dbReference>
<dbReference type="OrthoDB" id="3358108at2"/>
<dbReference type="KEGG" id="ado:A6F68_02012"/>
<proteinExistence type="predicted"/>
<evidence type="ECO:0000313" key="1">
    <source>
        <dbReference type="EMBL" id="ANY20520.1"/>
    </source>
</evidence>
<name>A0A1B2AEC8_9SPHN</name>
<organism evidence="1 2">
    <name type="scientific">Tsuneonella dongtanensis</name>
    <dbReference type="NCBI Taxonomy" id="692370"/>
    <lineage>
        <taxon>Bacteria</taxon>
        <taxon>Pseudomonadati</taxon>
        <taxon>Pseudomonadota</taxon>
        <taxon>Alphaproteobacteria</taxon>
        <taxon>Sphingomonadales</taxon>
        <taxon>Erythrobacteraceae</taxon>
        <taxon>Tsuneonella</taxon>
    </lineage>
</organism>